<dbReference type="AlphaFoldDB" id="A0A9Q1JBQ4"/>
<feature type="compositionally biased region" description="Low complexity" evidence="1">
    <location>
        <begin position="43"/>
        <end position="55"/>
    </location>
</feature>
<comment type="caution">
    <text evidence="2">The sequence shown here is derived from an EMBL/GenBank/DDBJ whole genome shotgun (WGS) entry which is preliminary data.</text>
</comment>
<feature type="region of interest" description="Disordered" evidence="1">
    <location>
        <begin position="28"/>
        <end position="76"/>
    </location>
</feature>
<evidence type="ECO:0000256" key="1">
    <source>
        <dbReference type="SAM" id="MobiDB-lite"/>
    </source>
</evidence>
<reference evidence="2" key="1">
    <citation type="journal article" date="2023" name="Science">
        <title>Genome structures resolve the early diversification of teleost fishes.</title>
        <authorList>
            <person name="Parey E."/>
            <person name="Louis A."/>
            <person name="Montfort J."/>
            <person name="Bouchez O."/>
            <person name="Roques C."/>
            <person name="Iampietro C."/>
            <person name="Lluch J."/>
            <person name="Castinel A."/>
            <person name="Donnadieu C."/>
            <person name="Desvignes T."/>
            <person name="Floi Bucao C."/>
            <person name="Jouanno E."/>
            <person name="Wen M."/>
            <person name="Mejri S."/>
            <person name="Dirks R."/>
            <person name="Jansen H."/>
            <person name="Henkel C."/>
            <person name="Chen W.J."/>
            <person name="Zahm M."/>
            <person name="Cabau C."/>
            <person name="Klopp C."/>
            <person name="Thompson A.W."/>
            <person name="Robinson-Rechavi M."/>
            <person name="Braasch I."/>
            <person name="Lecointre G."/>
            <person name="Bobe J."/>
            <person name="Postlethwait J.H."/>
            <person name="Berthelot C."/>
            <person name="Roest Crollius H."/>
            <person name="Guiguen Y."/>
        </authorList>
    </citation>
    <scope>NUCLEOTIDE SEQUENCE</scope>
    <source>
        <strain evidence="2">WJC10195</strain>
    </source>
</reference>
<dbReference type="Proteomes" id="UP001152622">
    <property type="component" value="Chromosome 2"/>
</dbReference>
<organism evidence="2 3">
    <name type="scientific">Synaphobranchus kaupii</name>
    <name type="common">Kaup's arrowtooth eel</name>
    <dbReference type="NCBI Taxonomy" id="118154"/>
    <lineage>
        <taxon>Eukaryota</taxon>
        <taxon>Metazoa</taxon>
        <taxon>Chordata</taxon>
        <taxon>Craniata</taxon>
        <taxon>Vertebrata</taxon>
        <taxon>Euteleostomi</taxon>
        <taxon>Actinopterygii</taxon>
        <taxon>Neopterygii</taxon>
        <taxon>Teleostei</taxon>
        <taxon>Anguilliformes</taxon>
        <taxon>Synaphobranchidae</taxon>
        <taxon>Synaphobranchus</taxon>
    </lineage>
</organism>
<name>A0A9Q1JBQ4_SYNKA</name>
<sequence length="149" mass="16444">MKWLGGFLSKLRHANAFLTSRLWRPWPLASDGLKGGRPRVGRRAPTPGRRAGARPSEQKRFGSDKTQLSRPLRSPSARCLAGPFVRRNLRPGLAHQTLGGAVTSRAADGARKAARCNQDRGARRDDLQPRLTNYTGHRSQNGRQAKSTL</sequence>
<feature type="compositionally biased region" description="Polar residues" evidence="1">
    <location>
        <begin position="130"/>
        <end position="149"/>
    </location>
</feature>
<evidence type="ECO:0000313" key="3">
    <source>
        <dbReference type="Proteomes" id="UP001152622"/>
    </source>
</evidence>
<protein>
    <submittedName>
        <fullName evidence="2">Uncharacterized protein</fullName>
    </submittedName>
</protein>
<keyword evidence="3" id="KW-1185">Reference proteome</keyword>
<proteinExistence type="predicted"/>
<feature type="region of interest" description="Disordered" evidence="1">
    <location>
        <begin position="96"/>
        <end position="149"/>
    </location>
</feature>
<dbReference type="EMBL" id="JAINUF010000002">
    <property type="protein sequence ID" value="KAJ8376502.1"/>
    <property type="molecule type" value="Genomic_DNA"/>
</dbReference>
<evidence type="ECO:0000313" key="2">
    <source>
        <dbReference type="EMBL" id="KAJ8376502.1"/>
    </source>
</evidence>
<accession>A0A9Q1JBQ4</accession>
<feature type="compositionally biased region" description="Basic and acidic residues" evidence="1">
    <location>
        <begin position="117"/>
        <end position="128"/>
    </location>
</feature>
<gene>
    <name evidence="2" type="ORF">SKAU_G00070820</name>
</gene>